<feature type="compositionally biased region" description="Basic and acidic residues" evidence="1">
    <location>
        <begin position="30"/>
        <end position="40"/>
    </location>
</feature>
<protein>
    <submittedName>
        <fullName evidence="3">Uncharacterized protein</fullName>
    </submittedName>
</protein>
<evidence type="ECO:0000256" key="2">
    <source>
        <dbReference type="SAM" id="Phobius"/>
    </source>
</evidence>
<feature type="region of interest" description="Disordered" evidence="1">
    <location>
        <begin position="1"/>
        <end position="93"/>
    </location>
</feature>
<keyword evidence="2" id="KW-0472">Membrane</keyword>
<name>A0A921LU54_9ACTN</name>
<evidence type="ECO:0000313" key="4">
    <source>
        <dbReference type="Proteomes" id="UP000746751"/>
    </source>
</evidence>
<accession>A0A921LU54</accession>
<proteinExistence type="predicted"/>
<gene>
    <name evidence="3" type="ORF">K8U80_11935</name>
</gene>
<keyword evidence="2" id="KW-0812">Transmembrane</keyword>
<dbReference type="AlphaFoldDB" id="A0A921LU54"/>
<feature type="compositionally biased region" description="Basic residues" evidence="1">
    <location>
        <begin position="63"/>
        <end position="74"/>
    </location>
</feature>
<keyword evidence="2" id="KW-1133">Transmembrane helix</keyword>
<feature type="transmembrane region" description="Helical" evidence="2">
    <location>
        <begin position="102"/>
        <end position="121"/>
    </location>
</feature>
<evidence type="ECO:0000256" key="1">
    <source>
        <dbReference type="SAM" id="MobiDB-lite"/>
    </source>
</evidence>
<reference evidence="3" key="1">
    <citation type="journal article" date="2021" name="PeerJ">
        <title>Extensive microbial diversity within the chicken gut microbiome revealed by metagenomics and culture.</title>
        <authorList>
            <person name="Gilroy R."/>
            <person name="Ravi A."/>
            <person name="Getino M."/>
            <person name="Pursley I."/>
            <person name="Horton D.L."/>
            <person name="Alikhan N.F."/>
            <person name="Baker D."/>
            <person name="Gharbi K."/>
            <person name="Hall N."/>
            <person name="Watson M."/>
            <person name="Adriaenssens E.M."/>
            <person name="Foster-Nyarko E."/>
            <person name="Jarju S."/>
            <person name="Secka A."/>
            <person name="Antonio M."/>
            <person name="Oren A."/>
            <person name="Chaudhuri R.R."/>
            <person name="La Ragione R."/>
            <person name="Hildebrand F."/>
            <person name="Pallen M.J."/>
        </authorList>
    </citation>
    <scope>NUCLEOTIDE SEQUENCE</scope>
    <source>
        <strain evidence="3">ChiGjej2B2-7701</strain>
    </source>
</reference>
<evidence type="ECO:0000313" key="3">
    <source>
        <dbReference type="EMBL" id="HJG32083.1"/>
    </source>
</evidence>
<sequence>MSRHDSHIDPFNAGEPELPWEAPDEEPADQVDRALQREGGYESPVKQPDAYDAPDTTEPSGKARAKTRPAKGRPQRPWTDQRPHAAEPLPARNKRGCGCGTAVLILIVINIAFGGIASIPMCTSGALSELIGDGTPVAWDSEFLATDGADPDDPSDDEAAVEEQARALLDTITAPDSRARALIVDDFSQMFQQALGYTPADFGIDPNGYADWVLADFSYSITDVYAFDDEDGADGSVFFDALTRDARGFTDAFYMRAFEYLQQQGLTDSAAIMPNDQQRSEVQRLFGDTLAEHEQERTEVEVAMLEFTREGDAWQVTDESYTDAARYLFYLY</sequence>
<dbReference type="Proteomes" id="UP000746751">
    <property type="component" value="Unassembled WGS sequence"/>
</dbReference>
<reference evidence="3" key="2">
    <citation type="submission" date="2021-09" db="EMBL/GenBank/DDBJ databases">
        <authorList>
            <person name="Gilroy R."/>
        </authorList>
    </citation>
    <scope>NUCLEOTIDE SEQUENCE</scope>
    <source>
        <strain evidence="3">ChiGjej2B2-7701</strain>
    </source>
</reference>
<dbReference type="EMBL" id="DYVF01000072">
    <property type="protein sequence ID" value="HJG32083.1"/>
    <property type="molecule type" value="Genomic_DNA"/>
</dbReference>
<comment type="caution">
    <text evidence="3">The sequence shown here is derived from an EMBL/GenBank/DDBJ whole genome shotgun (WGS) entry which is preliminary data.</text>
</comment>
<organism evidence="3 4">
    <name type="scientific">Collinsella ihumii</name>
    <dbReference type="NCBI Taxonomy" id="1720204"/>
    <lineage>
        <taxon>Bacteria</taxon>
        <taxon>Bacillati</taxon>
        <taxon>Actinomycetota</taxon>
        <taxon>Coriobacteriia</taxon>
        <taxon>Coriobacteriales</taxon>
        <taxon>Coriobacteriaceae</taxon>
        <taxon>Collinsella</taxon>
    </lineage>
</organism>